<sequence length="73" mass="8109">MTDQKRVYLPSRETFGTVVSTRRIMGITGLIVQEDGANGRRLFYVGTNDDLVFVDTGKTRLGVTYDGVIPPDE</sequence>
<organism evidence="1">
    <name type="scientific">Feldmannia irregularis virus a</name>
    <dbReference type="NCBI Taxonomy" id="231992"/>
    <lineage>
        <taxon>Viruses</taxon>
        <taxon>Varidnaviria</taxon>
        <taxon>Bamfordvirae</taxon>
        <taxon>Nucleocytoviricota</taxon>
        <taxon>Megaviricetes</taxon>
        <taxon>Algavirales</taxon>
        <taxon>Phycodnaviridae</taxon>
        <taxon>Phaeovirus</taxon>
        <taxon>Phaeovirus irregularis</taxon>
    </lineage>
</organism>
<dbReference type="KEGG" id="vg:41332192"/>
<protein>
    <submittedName>
        <fullName evidence="1">FirrV-1-J2</fullName>
    </submittedName>
</protein>
<dbReference type="RefSeq" id="YP_009665596.1">
    <property type="nucleotide sequence ID" value="NC_043244.1"/>
</dbReference>
<dbReference type="GeneID" id="41332192"/>
<reference evidence="1" key="1">
    <citation type="journal article" date="2003" name="J. Mol. Evol.">
        <title>Comparisons of two large phaeoviral genomes and evolutionary implications.</title>
        <authorList>
            <person name="Delaroque N."/>
            <person name="Boland W."/>
            <person name="Muller D.G."/>
            <person name="Knippers R."/>
        </authorList>
    </citation>
    <scope>NUCLEOTIDE SEQUENCE</scope>
    <source>
        <strain evidence="1">FirrV-1</strain>
    </source>
</reference>
<proteinExistence type="predicted"/>
<accession>Q6XLT9</accession>
<dbReference type="EMBL" id="AY225142">
    <property type="protein sequence ID" value="AAR26972.1"/>
    <property type="molecule type" value="Genomic_DNA"/>
</dbReference>
<reference evidence="1" key="2">
    <citation type="submission" date="2003-01" db="EMBL/GenBank/DDBJ databases">
        <title>Partial Nucleotide Sequence of the Feldmannia irregularis Virus FirrV-1 Genome: On the Evolution of Large Phaeoviral Genomes.</title>
        <authorList>
            <person name="Delaroque N."/>
            <person name="Knippers R."/>
            <person name="Mueller D.G."/>
            <person name="Boland W."/>
        </authorList>
    </citation>
    <scope>NUCLEOTIDE SEQUENCE</scope>
    <source>
        <strain evidence="1">FirrV-1</strain>
    </source>
</reference>
<name>Q6XLT9_9PHYC</name>
<evidence type="ECO:0000313" key="1">
    <source>
        <dbReference type="EMBL" id="AAR26972.1"/>
    </source>
</evidence>